<dbReference type="AlphaFoldDB" id="A0AA38M0T7"/>
<feature type="region of interest" description="Disordered" evidence="1">
    <location>
        <begin position="1"/>
        <end position="23"/>
    </location>
</feature>
<evidence type="ECO:0000313" key="2">
    <source>
        <dbReference type="EMBL" id="KAJ3634448.1"/>
    </source>
</evidence>
<accession>A0AA38M0T7</accession>
<comment type="caution">
    <text evidence="2">The sequence shown here is derived from an EMBL/GenBank/DDBJ whole genome shotgun (WGS) entry which is preliminary data.</text>
</comment>
<evidence type="ECO:0000256" key="1">
    <source>
        <dbReference type="SAM" id="MobiDB-lite"/>
    </source>
</evidence>
<reference evidence="2" key="1">
    <citation type="journal article" date="2023" name="G3 (Bethesda)">
        <title>Whole genome assemblies of Zophobas morio and Tenebrio molitor.</title>
        <authorList>
            <person name="Kaur S."/>
            <person name="Stinson S.A."/>
            <person name="diCenzo G.C."/>
        </authorList>
    </citation>
    <scope>NUCLEOTIDE SEQUENCE</scope>
    <source>
        <strain evidence="2">QUZm001</strain>
    </source>
</reference>
<gene>
    <name evidence="2" type="ORF">Zmor_016473</name>
</gene>
<keyword evidence="3" id="KW-1185">Reference proteome</keyword>
<name>A0AA38M0T7_9CUCU</name>
<proteinExistence type="predicted"/>
<organism evidence="2 3">
    <name type="scientific">Zophobas morio</name>
    <dbReference type="NCBI Taxonomy" id="2755281"/>
    <lineage>
        <taxon>Eukaryota</taxon>
        <taxon>Metazoa</taxon>
        <taxon>Ecdysozoa</taxon>
        <taxon>Arthropoda</taxon>
        <taxon>Hexapoda</taxon>
        <taxon>Insecta</taxon>
        <taxon>Pterygota</taxon>
        <taxon>Neoptera</taxon>
        <taxon>Endopterygota</taxon>
        <taxon>Coleoptera</taxon>
        <taxon>Polyphaga</taxon>
        <taxon>Cucujiformia</taxon>
        <taxon>Tenebrionidae</taxon>
        <taxon>Zophobas</taxon>
    </lineage>
</organism>
<dbReference type="EMBL" id="JALNTZ010000499">
    <property type="protein sequence ID" value="KAJ3634448.1"/>
    <property type="molecule type" value="Genomic_DNA"/>
</dbReference>
<sequence>MLITKGDTLTFKPAENKPDPEPCQPLNEVIKTTTLGQLADNTSSTILNKVKDLNSNVDMSQIEVTGNPSKTGATIAAKDGSTIYSGSVNVTFTISNNPSPDLKDIHGLFTNGASDLNIPEDNTSSEDKAIEYVKGLLKSQYQSMVGTKLSITASKNENEMTVDVMADAPIQDDSVNINLKDHISFTGTIKNRGEVINYKLADIITGGLVIDVPGGKLDMDVILQQINNKLKAGFEGIIDNRLNIEHRGNNDSFYLKVLKSFDFDIKSGTDAGKVAHFDQGDSVQFTFNLEN</sequence>
<evidence type="ECO:0000313" key="3">
    <source>
        <dbReference type="Proteomes" id="UP001168821"/>
    </source>
</evidence>
<dbReference type="Proteomes" id="UP001168821">
    <property type="component" value="Unassembled WGS sequence"/>
</dbReference>
<protein>
    <submittedName>
        <fullName evidence="2">Uncharacterized protein</fullName>
    </submittedName>
</protein>